<dbReference type="AlphaFoldDB" id="A0A1W1VWI7"/>
<dbReference type="EMBL" id="LT838272">
    <property type="protein sequence ID" value="SMB97732.1"/>
    <property type="molecule type" value="Genomic_DNA"/>
</dbReference>
<dbReference type="RefSeq" id="WP_084665514.1">
    <property type="nucleotide sequence ID" value="NZ_LT838272.1"/>
</dbReference>
<dbReference type="STRING" id="698762.SAMN00808754_1930"/>
<sequence length="215" mass="22520">MPWQTPKTNWAAGNVPTAADFNRIEGNINYIEQESRTPDQTATPAASGPLQAILNFFAALLKAITGKTNWYDAPDITLASLAQHKSRHAIGGADALTPADIGAASQSALDAHLAEKASSTVLGHVKQGDGVNIDSNGVLSANVLSVAGKTGNVVLTKADVGLDQVDNMSATAIRTDTTKELRVEVVSAYPTGYQGRIIFHTGEGKFKGYTGSGWV</sequence>
<organism evidence="1 2">
    <name type="scientific">Thermanaeromonas toyohensis ToBE</name>
    <dbReference type="NCBI Taxonomy" id="698762"/>
    <lineage>
        <taxon>Bacteria</taxon>
        <taxon>Bacillati</taxon>
        <taxon>Bacillota</taxon>
        <taxon>Clostridia</taxon>
        <taxon>Neomoorellales</taxon>
        <taxon>Neomoorellaceae</taxon>
        <taxon>Thermanaeromonas</taxon>
    </lineage>
</organism>
<proteinExistence type="predicted"/>
<dbReference type="OrthoDB" id="1933804at2"/>
<name>A0A1W1VWI7_9FIRM</name>
<accession>A0A1W1VWI7</accession>
<gene>
    <name evidence="1" type="ORF">SAMN00808754_1930</name>
</gene>
<dbReference type="Proteomes" id="UP000192569">
    <property type="component" value="Chromosome I"/>
</dbReference>
<protein>
    <submittedName>
        <fullName evidence="1">Uncharacterized protein</fullName>
    </submittedName>
</protein>
<evidence type="ECO:0000313" key="1">
    <source>
        <dbReference type="EMBL" id="SMB97732.1"/>
    </source>
</evidence>
<reference evidence="1 2" key="1">
    <citation type="submission" date="2017-04" db="EMBL/GenBank/DDBJ databases">
        <authorList>
            <person name="Afonso C.L."/>
            <person name="Miller P.J."/>
            <person name="Scott M.A."/>
            <person name="Spackman E."/>
            <person name="Goraichik I."/>
            <person name="Dimitrov K.M."/>
            <person name="Suarez D.L."/>
            <person name="Swayne D.E."/>
        </authorList>
    </citation>
    <scope>NUCLEOTIDE SEQUENCE [LARGE SCALE GENOMIC DNA]</scope>
    <source>
        <strain evidence="1 2">ToBE</strain>
    </source>
</reference>
<keyword evidence="2" id="KW-1185">Reference proteome</keyword>
<evidence type="ECO:0000313" key="2">
    <source>
        <dbReference type="Proteomes" id="UP000192569"/>
    </source>
</evidence>